<dbReference type="FunFam" id="2.40.50.140:FF:000117">
    <property type="entry name" value="Replication protein A subunit"/>
    <property type="match status" value="1"/>
</dbReference>
<evidence type="ECO:0000259" key="14">
    <source>
        <dbReference type="PROSITE" id="PS50158"/>
    </source>
</evidence>
<gene>
    <name evidence="15" type="ORF">QYE76_008814</name>
</gene>
<dbReference type="Gene3D" id="2.40.50.140">
    <property type="entry name" value="Nucleic acid-binding proteins"/>
    <property type="match status" value="4"/>
</dbReference>
<comment type="subcellular location">
    <subcellularLocation>
        <location evidence="1 13">Nucleus</location>
    </subcellularLocation>
</comment>
<dbReference type="Gene3D" id="4.10.60.10">
    <property type="entry name" value="Zinc finger, CCHC-type"/>
    <property type="match status" value="3"/>
</dbReference>
<dbReference type="GO" id="GO:0005662">
    <property type="term" value="C:DNA replication factor A complex"/>
    <property type="evidence" value="ECO:0007669"/>
    <property type="project" value="TreeGrafter"/>
</dbReference>
<keyword evidence="4 13" id="KW-0479">Metal-binding</keyword>
<dbReference type="GO" id="GO:0007140">
    <property type="term" value="P:male meiotic nuclear division"/>
    <property type="evidence" value="ECO:0007669"/>
    <property type="project" value="UniProtKB-ARBA"/>
</dbReference>
<dbReference type="FunFam" id="2.40.50.140:FF:000090">
    <property type="entry name" value="Replication protein A subunit"/>
    <property type="match status" value="1"/>
</dbReference>
<protein>
    <recommendedName>
        <fullName evidence="13">Replication protein A subunit</fullName>
    </recommendedName>
</protein>
<dbReference type="GO" id="GO:0006289">
    <property type="term" value="P:nucleotide-excision repair"/>
    <property type="evidence" value="ECO:0007669"/>
    <property type="project" value="TreeGrafter"/>
</dbReference>
<sequence>MEAPPPPLAAGAVKEIAELPNGPGTTQPVLQAADVRPVTAKGAAAGVQQSERFRMLVSDGVHSLQSMLSTDLNHLVRDGTLRPGSIVQLMDIMCNTIQGRRIIIVCKLDVLRTECAMIGKPKLYETKTVREGQEPNLQANAVAPRVEQFPNNLPYGGPSNGVHSTVGPSIGRTIEHGPNNVLPGGSYGTMPAQNTMNANVVQPNFQRPLLNSQQNTMNANVVQPNSQRPLLNSHQNQRFAGSGTGGYSGPLGNIYMRPAQPSYQQPPPAYRNSGPAAKNEAAPRVVPISALNPYQGIWTIKARVTAKTHVHHYVNGRGPGKLFTFDLLDAHGGEIRAKCFNEVVDKFCDLIEVDKVYLLSRGGLKPAQKQYNHLNNDYEISLDATTSIEVCSSDDSSIPRQQFNFQQISEIANMDKGATVDLLAVVTSVSPSFPVMRKNGMETQKRMLELKDMSGCSVETTFWGNFCDAEGQQLQVLCDSGSNPILALKSGLVGDFNGKSVGTISSSSLKINPDFPDAEKLRQWYMTEGKNAAFSSLSGRMSGTGMTDVRKTVAQIKDEGLGRSEKPDWVTVMGAISHIKTDSFCYPACTVEVNGTRCNKKVTNNGDGMWQGEKCDHSSQDCEYRYVMQCRIQDHTGTTYATAFQEAGEEILGLTAQDLFRIKNEDEVQFAGIIQGVSFQQYLFKLKVKEETFNDEARLKANIVKAQKLDDTSKNSCFLLGAIESLLVEEDGSGSTPGANGAAAINPGTTSNNNHAMNAETCAVCGSNEHSVQNCPAVAMDMQQPAASGFTASSYGSSAGYANASSGVCFKCNQPGHYSSNCPGQAISYGYSAGNANARSDLCFKCHQPGHFSSNCPGQAAISYGSSGGNTNARSDVCYKCNQPGHFAKDCVAQAAAPQRQSYGNSATSGGYNRQSYVGSF</sequence>
<dbReference type="CDD" id="cd04477">
    <property type="entry name" value="RPA1N"/>
    <property type="match status" value="1"/>
</dbReference>
<dbReference type="PROSITE" id="PS50158">
    <property type="entry name" value="ZF_CCHC"/>
    <property type="match status" value="3"/>
</dbReference>
<dbReference type="Pfam" id="PF01336">
    <property type="entry name" value="tRNA_anti-codon"/>
    <property type="match status" value="1"/>
</dbReference>
<evidence type="ECO:0000256" key="13">
    <source>
        <dbReference type="RuleBase" id="RU364130"/>
    </source>
</evidence>
<evidence type="ECO:0000256" key="9">
    <source>
        <dbReference type="ARBA" id="ARBA00023172"/>
    </source>
</evidence>
<comment type="similarity">
    <text evidence="2 13">Belongs to the replication factor A protein 1 family.</text>
</comment>
<evidence type="ECO:0000256" key="11">
    <source>
        <dbReference type="ARBA" id="ARBA00023242"/>
    </source>
</evidence>
<keyword evidence="3 13" id="KW-0235">DNA replication</keyword>
<dbReference type="FunFam" id="2.40.50.140:FF:000064">
    <property type="entry name" value="Replication protein A subunit"/>
    <property type="match status" value="1"/>
</dbReference>
<dbReference type="GO" id="GO:0000724">
    <property type="term" value="P:double-strand break repair via homologous recombination"/>
    <property type="evidence" value="ECO:0007669"/>
    <property type="project" value="TreeGrafter"/>
</dbReference>
<evidence type="ECO:0000256" key="1">
    <source>
        <dbReference type="ARBA" id="ARBA00004123"/>
    </source>
</evidence>
<dbReference type="CDD" id="cd04476">
    <property type="entry name" value="RPA1_DBD_C"/>
    <property type="match status" value="1"/>
</dbReference>
<evidence type="ECO:0000256" key="7">
    <source>
        <dbReference type="ARBA" id="ARBA00022833"/>
    </source>
</evidence>
<dbReference type="InterPro" id="IPR004365">
    <property type="entry name" value="NA-bd_OB_tRNA"/>
</dbReference>
<keyword evidence="5" id="KW-0227">DNA damage</keyword>
<proteinExistence type="inferred from homology"/>
<feature type="domain" description="CCHC-type" evidence="14">
    <location>
        <begin position="878"/>
        <end position="891"/>
    </location>
</feature>
<dbReference type="NCBIfam" id="TIGR00617">
    <property type="entry name" value="rpa1"/>
    <property type="match status" value="1"/>
</dbReference>
<dbReference type="InterPro" id="IPR007199">
    <property type="entry name" value="Rep_factor-A_N"/>
</dbReference>
<dbReference type="Pfam" id="PF08646">
    <property type="entry name" value="Rep_fac-A_C"/>
    <property type="match status" value="1"/>
</dbReference>
<evidence type="ECO:0000256" key="8">
    <source>
        <dbReference type="ARBA" id="ARBA00023125"/>
    </source>
</evidence>
<dbReference type="Pfam" id="PF04057">
    <property type="entry name" value="Rep-A_N"/>
    <property type="match status" value="1"/>
</dbReference>
<comment type="function">
    <text evidence="13">Component of the replication protein A complex (RPA) required for DNA recombination, repair and replication. The activity of RPA is mediated by single-stranded DNA binding and protein interactions. Probably involved in repair of double-strand DNA breaks (DSBs) induced by genotoxic stresses.</text>
</comment>
<keyword evidence="7 13" id="KW-0862">Zinc</keyword>
<feature type="domain" description="CCHC-type" evidence="14">
    <location>
        <begin position="809"/>
        <end position="823"/>
    </location>
</feature>
<dbReference type="InterPro" id="IPR036875">
    <property type="entry name" value="Znf_CCHC_sf"/>
</dbReference>
<dbReference type="InterPro" id="IPR004591">
    <property type="entry name" value="Rfa1"/>
</dbReference>
<dbReference type="SMART" id="SM00343">
    <property type="entry name" value="ZnF_C2HC"/>
    <property type="match status" value="4"/>
</dbReference>
<dbReference type="CDD" id="cd04475">
    <property type="entry name" value="RPA1_DBD_B"/>
    <property type="match status" value="1"/>
</dbReference>
<feature type="domain" description="CCHC-type" evidence="14">
    <location>
        <begin position="843"/>
        <end position="857"/>
    </location>
</feature>
<dbReference type="GO" id="GO:0003684">
    <property type="term" value="F:damaged DNA binding"/>
    <property type="evidence" value="ECO:0007669"/>
    <property type="project" value="TreeGrafter"/>
</dbReference>
<dbReference type="GO" id="GO:0008270">
    <property type="term" value="F:zinc ion binding"/>
    <property type="evidence" value="ECO:0007669"/>
    <property type="project" value="UniProtKB-KW"/>
</dbReference>
<dbReference type="CDD" id="cd04474">
    <property type="entry name" value="RPA1_DBD_A"/>
    <property type="match status" value="1"/>
</dbReference>
<evidence type="ECO:0000256" key="3">
    <source>
        <dbReference type="ARBA" id="ARBA00022705"/>
    </source>
</evidence>
<dbReference type="PANTHER" id="PTHR23273">
    <property type="entry name" value="REPLICATION FACTOR A 1, RFA1"/>
    <property type="match status" value="1"/>
</dbReference>
<reference evidence="15" key="1">
    <citation type="submission" date="2023-07" db="EMBL/GenBank/DDBJ databases">
        <title>A chromosome-level genome assembly of Lolium multiflorum.</title>
        <authorList>
            <person name="Chen Y."/>
            <person name="Copetti D."/>
            <person name="Kolliker R."/>
            <person name="Studer B."/>
        </authorList>
    </citation>
    <scope>NUCLEOTIDE SEQUENCE</scope>
    <source>
        <strain evidence="15">02402/16</strain>
        <tissue evidence="15">Leaf</tissue>
    </source>
</reference>
<keyword evidence="11 13" id="KW-0539">Nucleus</keyword>
<evidence type="ECO:0000256" key="6">
    <source>
        <dbReference type="ARBA" id="ARBA00022771"/>
    </source>
</evidence>
<dbReference type="Pfam" id="PF00098">
    <property type="entry name" value="zf-CCHC"/>
    <property type="match status" value="3"/>
</dbReference>
<keyword evidence="8 13" id="KW-0238">DNA-binding</keyword>
<accession>A0AAD8X2Q5</accession>
<evidence type="ECO:0000256" key="10">
    <source>
        <dbReference type="ARBA" id="ARBA00023204"/>
    </source>
</evidence>
<comment type="caution">
    <text evidence="15">The sequence shown here is derived from an EMBL/GenBank/DDBJ whole genome shotgun (WGS) entry which is preliminary data.</text>
</comment>
<dbReference type="Pfam" id="PF16900">
    <property type="entry name" value="REPA_OB_2"/>
    <property type="match status" value="1"/>
</dbReference>
<dbReference type="GO" id="GO:0043047">
    <property type="term" value="F:single-stranded telomeric DNA binding"/>
    <property type="evidence" value="ECO:0007669"/>
    <property type="project" value="TreeGrafter"/>
</dbReference>
<dbReference type="PANTHER" id="PTHR23273:SF4">
    <property type="entry name" value="REPLICATION PROTEIN A OB DOMAIN-CONTAINING PROTEIN"/>
    <property type="match status" value="1"/>
</dbReference>
<dbReference type="InterPro" id="IPR001878">
    <property type="entry name" value="Znf_CCHC"/>
</dbReference>
<dbReference type="SUPFAM" id="SSF50249">
    <property type="entry name" value="Nucleic acid-binding proteins"/>
    <property type="match status" value="4"/>
</dbReference>
<keyword evidence="6 12" id="KW-0863">Zinc-finger</keyword>
<keyword evidence="10" id="KW-0234">DNA repair</keyword>
<dbReference type="AlphaFoldDB" id="A0AAD8X2Q5"/>
<evidence type="ECO:0000313" key="16">
    <source>
        <dbReference type="Proteomes" id="UP001231189"/>
    </source>
</evidence>
<dbReference type="InterPro" id="IPR012340">
    <property type="entry name" value="NA-bd_OB-fold"/>
</dbReference>
<dbReference type="GO" id="GO:0007004">
    <property type="term" value="P:telomere maintenance via telomerase"/>
    <property type="evidence" value="ECO:0007669"/>
    <property type="project" value="TreeGrafter"/>
</dbReference>
<keyword evidence="16" id="KW-1185">Reference proteome</keyword>
<dbReference type="EMBL" id="JAUUTY010000001">
    <property type="protein sequence ID" value="KAK1692117.1"/>
    <property type="molecule type" value="Genomic_DNA"/>
</dbReference>
<evidence type="ECO:0000256" key="2">
    <source>
        <dbReference type="ARBA" id="ARBA00005690"/>
    </source>
</evidence>
<dbReference type="Proteomes" id="UP001231189">
    <property type="component" value="Unassembled WGS sequence"/>
</dbReference>
<dbReference type="SUPFAM" id="SSF57756">
    <property type="entry name" value="Retrovirus zinc finger-like domains"/>
    <property type="match status" value="2"/>
</dbReference>
<dbReference type="GO" id="GO:0006260">
    <property type="term" value="P:DNA replication"/>
    <property type="evidence" value="ECO:0007669"/>
    <property type="project" value="UniProtKB-KW"/>
</dbReference>
<dbReference type="InterPro" id="IPR047192">
    <property type="entry name" value="Euk_RPA1_DBD_C"/>
</dbReference>
<comment type="subunit">
    <text evidence="13">Heterotrimer of RPA1, RPA2 and RPA3 (canonical replication protein A complex).</text>
</comment>
<dbReference type="InterPro" id="IPR013955">
    <property type="entry name" value="Rep_factor-A_C"/>
</dbReference>
<keyword evidence="9" id="KW-0233">DNA recombination</keyword>
<dbReference type="InterPro" id="IPR031657">
    <property type="entry name" value="REPA_OB_2"/>
</dbReference>
<evidence type="ECO:0000256" key="5">
    <source>
        <dbReference type="ARBA" id="ARBA00022763"/>
    </source>
</evidence>
<evidence type="ECO:0000313" key="15">
    <source>
        <dbReference type="EMBL" id="KAK1692117.1"/>
    </source>
</evidence>
<organism evidence="15 16">
    <name type="scientific">Lolium multiflorum</name>
    <name type="common">Italian ryegrass</name>
    <name type="synonym">Lolium perenne subsp. multiflorum</name>
    <dbReference type="NCBI Taxonomy" id="4521"/>
    <lineage>
        <taxon>Eukaryota</taxon>
        <taxon>Viridiplantae</taxon>
        <taxon>Streptophyta</taxon>
        <taxon>Embryophyta</taxon>
        <taxon>Tracheophyta</taxon>
        <taxon>Spermatophyta</taxon>
        <taxon>Magnoliopsida</taxon>
        <taxon>Liliopsida</taxon>
        <taxon>Poales</taxon>
        <taxon>Poaceae</taxon>
        <taxon>BOP clade</taxon>
        <taxon>Pooideae</taxon>
        <taxon>Poodae</taxon>
        <taxon>Poeae</taxon>
        <taxon>Poeae Chloroplast Group 2 (Poeae type)</taxon>
        <taxon>Loliodinae</taxon>
        <taxon>Loliinae</taxon>
        <taxon>Lolium</taxon>
    </lineage>
</organism>
<name>A0AAD8X2Q5_LOLMU</name>
<dbReference type="FunFam" id="2.40.50.140:FF:000041">
    <property type="entry name" value="Replication protein A subunit"/>
    <property type="match status" value="1"/>
</dbReference>
<evidence type="ECO:0000256" key="12">
    <source>
        <dbReference type="PROSITE-ProRule" id="PRU00047"/>
    </source>
</evidence>
<evidence type="ECO:0000256" key="4">
    <source>
        <dbReference type="ARBA" id="ARBA00022723"/>
    </source>
</evidence>